<evidence type="ECO:0000256" key="5">
    <source>
        <dbReference type="ARBA" id="ARBA00022692"/>
    </source>
</evidence>
<dbReference type="Gene3D" id="2.40.170.20">
    <property type="entry name" value="TonB-dependent receptor, beta-barrel domain"/>
    <property type="match status" value="1"/>
</dbReference>
<dbReference type="PANTHER" id="PTHR30069">
    <property type="entry name" value="TONB-DEPENDENT OUTER MEMBRANE RECEPTOR"/>
    <property type="match status" value="1"/>
</dbReference>
<evidence type="ECO:0000259" key="16">
    <source>
        <dbReference type="Pfam" id="PF07715"/>
    </source>
</evidence>
<evidence type="ECO:0000256" key="14">
    <source>
        <dbReference type="SAM" id="SignalP"/>
    </source>
</evidence>
<keyword evidence="7 12" id="KW-0798">TonB box</keyword>
<name>A0ABT5J0B1_9NEIS</name>
<evidence type="ECO:0000256" key="10">
    <source>
        <dbReference type="ARBA" id="ARBA00023237"/>
    </source>
</evidence>
<evidence type="ECO:0000256" key="8">
    <source>
        <dbReference type="ARBA" id="ARBA00023136"/>
    </source>
</evidence>
<gene>
    <name evidence="17" type="ORF">PQU95_12165</name>
</gene>
<evidence type="ECO:0000256" key="11">
    <source>
        <dbReference type="PROSITE-ProRule" id="PRU01360"/>
    </source>
</evidence>
<dbReference type="InterPro" id="IPR039426">
    <property type="entry name" value="TonB-dep_rcpt-like"/>
</dbReference>
<evidence type="ECO:0000256" key="2">
    <source>
        <dbReference type="ARBA" id="ARBA00009810"/>
    </source>
</evidence>
<keyword evidence="3 11" id="KW-0813">Transport</keyword>
<evidence type="ECO:0000256" key="12">
    <source>
        <dbReference type="RuleBase" id="RU003357"/>
    </source>
</evidence>
<dbReference type="Pfam" id="PF07715">
    <property type="entry name" value="Plug"/>
    <property type="match status" value="1"/>
</dbReference>
<evidence type="ECO:0000256" key="13">
    <source>
        <dbReference type="SAM" id="MobiDB-lite"/>
    </source>
</evidence>
<dbReference type="EMBL" id="JAQQLF010000014">
    <property type="protein sequence ID" value="MDC7717965.1"/>
    <property type="molecule type" value="Genomic_DNA"/>
</dbReference>
<dbReference type="InterPro" id="IPR037066">
    <property type="entry name" value="Plug_dom_sf"/>
</dbReference>
<feature type="domain" description="TonB-dependent receptor plug" evidence="16">
    <location>
        <begin position="43"/>
        <end position="152"/>
    </location>
</feature>
<dbReference type="Gene3D" id="2.170.130.10">
    <property type="entry name" value="TonB-dependent receptor, plug domain"/>
    <property type="match status" value="1"/>
</dbReference>
<dbReference type="InterPro" id="IPR012910">
    <property type="entry name" value="Plug_dom"/>
</dbReference>
<dbReference type="CDD" id="cd01347">
    <property type="entry name" value="ligand_gated_channel"/>
    <property type="match status" value="1"/>
</dbReference>
<reference evidence="17 18" key="1">
    <citation type="submission" date="2023-01" db="EMBL/GenBank/DDBJ databases">
        <title>Novel species of the genus Vogesella isolated from rivers.</title>
        <authorList>
            <person name="Lu H."/>
        </authorList>
    </citation>
    <scope>NUCLEOTIDE SEQUENCE [LARGE SCALE GENOMIC DNA]</scope>
    <source>
        <strain evidence="17 18">DC21W</strain>
    </source>
</reference>
<dbReference type="Proteomes" id="UP001219956">
    <property type="component" value="Unassembled WGS sequence"/>
</dbReference>
<keyword evidence="8 11" id="KW-0472">Membrane</keyword>
<dbReference type="PANTHER" id="PTHR30069:SF29">
    <property type="entry name" value="HEMOGLOBIN AND HEMOGLOBIN-HAPTOGLOBIN-BINDING PROTEIN 1-RELATED"/>
    <property type="match status" value="1"/>
</dbReference>
<evidence type="ECO:0000256" key="1">
    <source>
        <dbReference type="ARBA" id="ARBA00004571"/>
    </source>
</evidence>
<evidence type="ECO:0000313" key="17">
    <source>
        <dbReference type="EMBL" id="MDC7717965.1"/>
    </source>
</evidence>
<feature type="domain" description="TonB-dependent receptor-like beta-barrel" evidence="15">
    <location>
        <begin position="247"/>
        <end position="662"/>
    </location>
</feature>
<dbReference type="InterPro" id="IPR011276">
    <property type="entry name" value="TonB_haem/Hb_rcpt"/>
</dbReference>
<dbReference type="NCBIfam" id="TIGR01785">
    <property type="entry name" value="TonB-hemin"/>
    <property type="match status" value="1"/>
</dbReference>
<feature type="compositionally biased region" description="Basic and acidic residues" evidence="13">
    <location>
        <begin position="279"/>
        <end position="289"/>
    </location>
</feature>
<organism evidence="17 18">
    <name type="scientific">Vogesella aquatica</name>
    <dbReference type="NCBI Taxonomy" id="2984206"/>
    <lineage>
        <taxon>Bacteria</taxon>
        <taxon>Pseudomonadati</taxon>
        <taxon>Pseudomonadota</taxon>
        <taxon>Betaproteobacteria</taxon>
        <taxon>Neisseriales</taxon>
        <taxon>Chromobacteriaceae</taxon>
        <taxon>Vogesella</taxon>
    </lineage>
</organism>
<dbReference type="InterPro" id="IPR010949">
    <property type="entry name" value="TonB_Hb/transfer/lactofer_rcpt"/>
</dbReference>
<dbReference type="InterPro" id="IPR000531">
    <property type="entry name" value="Beta-barrel_TonB"/>
</dbReference>
<evidence type="ECO:0000256" key="6">
    <source>
        <dbReference type="ARBA" id="ARBA00022729"/>
    </source>
</evidence>
<accession>A0ABT5J0B1</accession>
<dbReference type="PROSITE" id="PS52016">
    <property type="entry name" value="TONB_DEPENDENT_REC_3"/>
    <property type="match status" value="1"/>
</dbReference>
<sequence>MSKDRITLAGICLTTVALPVFADSPTVLDTTTVTANRISEQLADTAPNISAVGRKQLDRQHASDLDSLLAQEPGVSVSGDQGRRGNAGVTIRGIETNRILMQVDGTRLPDAYMSGSSAISGRDLVEPDTLRQIDIIKGPASALFGSDAIGGVISQHTFEPADFVDRDKPLHFGLKQSYYGARHGSATTATVAAAGDNTAAMLMLTQRRAHQLDTPASRDIEGGQRTVADPQLTDTRNVLAKVALGQDGPHQLLLGVESFDRQRQTELLSARGAATGYSVRDRDSDDDTRRQRYSAEYRYQGDGSLAAANLKLYQQTLRNEDKAVEVRNTGTRYENHRFDQDISGLDGQLEWRLGEHRVLTGIEATRTDTARLTRTTAGSTTSSSKTFPDNRSERLGLFVQDQFRLGSLTVTPALRYDRYTMTPQSDAIYQASSGGAVPVSRFQDSAWSPRLGLSLPLADGITGFANLSTGFRAPPFDSSFMTFNNAQAGYRIIPNAKLKSETSRGIELGSKYQRGSVSGQLTAFYNRYSHFIDTVTLGSDRASPRGIFQYQNLDSVQTHGVEARAGWQANNSLLLDGSLAWAHGSNRKTGTPLNSIDPLKATLGAHYQQGQWGSDVLITLVAAKTRAASASQFKAPGYGTLDMGGWLKLGKQTTLRATVHNVGDKKYWQWADVKNITGSAVDFYAQAGRSVSASLETRF</sequence>
<comment type="caution">
    <text evidence="17">The sequence shown here is derived from an EMBL/GenBank/DDBJ whole genome shotgun (WGS) entry which is preliminary data.</text>
</comment>
<proteinExistence type="inferred from homology"/>
<keyword evidence="5 11" id="KW-0812">Transmembrane</keyword>
<keyword evidence="6 14" id="KW-0732">Signal</keyword>
<evidence type="ECO:0000256" key="4">
    <source>
        <dbReference type="ARBA" id="ARBA00022452"/>
    </source>
</evidence>
<comment type="similarity">
    <text evidence="2 11 12">Belongs to the TonB-dependent receptor family.</text>
</comment>
<dbReference type="RefSeq" id="WP_272752272.1">
    <property type="nucleotide sequence ID" value="NZ_JAQQLF010000014.1"/>
</dbReference>
<dbReference type="Pfam" id="PF00593">
    <property type="entry name" value="TonB_dep_Rec_b-barrel"/>
    <property type="match status" value="1"/>
</dbReference>
<evidence type="ECO:0000259" key="15">
    <source>
        <dbReference type="Pfam" id="PF00593"/>
    </source>
</evidence>
<feature type="region of interest" description="Disordered" evidence="13">
    <location>
        <begin position="270"/>
        <end position="289"/>
    </location>
</feature>
<feature type="chain" id="PRO_5046704530" evidence="14">
    <location>
        <begin position="23"/>
        <end position="699"/>
    </location>
</feature>
<evidence type="ECO:0000313" key="18">
    <source>
        <dbReference type="Proteomes" id="UP001219956"/>
    </source>
</evidence>
<keyword evidence="10 11" id="KW-0998">Cell outer membrane</keyword>
<comment type="subcellular location">
    <subcellularLocation>
        <location evidence="1 11">Cell outer membrane</location>
        <topology evidence="1 11">Multi-pass membrane protein</topology>
    </subcellularLocation>
</comment>
<keyword evidence="4 11" id="KW-1134">Transmembrane beta strand</keyword>
<dbReference type="InterPro" id="IPR036942">
    <property type="entry name" value="Beta-barrel_TonB_sf"/>
</dbReference>
<keyword evidence="9 17" id="KW-0675">Receptor</keyword>
<keyword evidence="18" id="KW-1185">Reference proteome</keyword>
<dbReference type="NCBIfam" id="TIGR01786">
    <property type="entry name" value="TonB-hemlactrns"/>
    <property type="match status" value="1"/>
</dbReference>
<evidence type="ECO:0000256" key="9">
    <source>
        <dbReference type="ARBA" id="ARBA00023170"/>
    </source>
</evidence>
<dbReference type="SUPFAM" id="SSF56935">
    <property type="entry name" value="Porins"/>
    <property type="match status" value="1"/>
</dbReference>
<evidence type="ECO:0000256" key="7">
    <source>
        <dbReference type="ARBA" id="ARBA00023077"/>
    </source>
</evidence>
<protein>
    <submittedName>
        <fullName evidence="17">TonB-dependent hemoglobin/transferrin/lactoferrin family receptor</fullName>
    </submittedName>
</protein>
<feature type="signal peptide" evidence="14">
    <location>
        <begin position="1"/>
        <end position="22"/>
    </location>
</feature>
<evidence type="ECO:0000256" key="3">
    <source>
        <dbReference type="ARBA" id="ARBA00022448"/>
    </source>
</evidence>